<feature type="transmembrane region" description="Helical" evidence="1">
    <location>
        <begin position="84"/>
        <end position="112"/>
    </location>
</feature>
<proteinExistence type="predicted"/>
<keyword evidence="1" id="KW-1133">Transmembrane helix</keyword>
<protein>
    <recommendedName>
        <fullName evidence="2">DUF1648 domain-containing protein</fullName>
    </recommendedName>
</protein>
<dbReference type="InterPro" id="IPR012867">
    <property type="entry name" value="DUF1648"/>
</dbReference>
<keyword evidence="1" id="KW-0472">Membrane</keyword>
<evidence type="ECO:0000313" key="4">
    <source>
        <dbReference type="Proteomes" id="UP000238701"/>
    </source>
</evidence>
<feature type="transmembrane region" description="Helical" evidence="1">
    <location>
        <begin position="47"/>
        <end position="72"/>
    </location>
</feature>
<reference evidence="4" key="1">
    <citation type="submission" date="2018-02" db="EMBL/GenBank/DDBJ databases">
        <authorList>
            <person name="Hausmann B."/>
        </authorList>
    </citation>
    <scope>NUCLEOTIDE SEQUENCE [LARGE SCALE GENOMIC DNA]</scope>
    <source>
        <strain evidence="4">Peat soil MAG SbA1</strain>
    </source>
</reference>
<sequence>MTRAYYIIAAGLIAAVLAATLVTYPHLPATIPTHWDAHGNVNGWSARWTLFVIDPGIMAALLAMFAVLPWLSPKHFEVDSFRSTYLYIMVAILAMLAYMHGLILAAGLSWAIDMSRAVEGGVCLLIALLGNVMGKVRRNFYVGIRTPWTIANEQVWNATHRFAAKTMFAGGVLGLIAAILGAPFWLPIAVVMTASLVPAVYSLVLYKKMESRGEL</sequence>
<dbReference type="OrthoDB" id="9808690at2"/>
<accession>A0A2U3KIG3</accession>
<dbReference type="InterPro" id="IPR026272">
    <property type="entry name" value="SdpI"/>
</dbReference>
<feature type="domain" description="DUF1648" evidence="2">
    <location>
        <begin position="12"/>
        <end position="58"/>
    </location>
</feature>
<gene>
    <name evidence="3" type="ORF">SBA1_270042</name>
</gene>
<dbReference type="AlphaFoldDB" id="A0A2U3KIG3"/>
<dbReference type="Pfam" id="PF07853">
    <property type="entry name" value="DUF1648"/>
    <property type="match status" value="1"/>
</dbReference>
<dbReference type="Pfam" id="PF13630">
    <property type="entry name" value="SdpI"/>
    <property type="match status" value="1"/>
</dbReference>
<keyword evidence="1" id="KW-0812">Transmembrane</keyword>
<organism evidence="3 4">
    <name type="scientific">Candidatus Sulfotelmatobacter kueseliae</name>
    <dbReference type="NCBI Taxonomy" id="2042962"/>
    <lineage>
        <taxon>Bacteria</taxon>
        <taxon>Pseudomonadati</taxon>
        <taxon>Acidobacteriota</taxon>
        <taxon>Terriglobia</taxon>
        <taxon>Terriglobales</taxon>
        <taxon>Candidatus Korobacteraceae</taxon>
        <taxon>Candidatus Sulfotelmatobacter</taxon>
    </lineage>
</organism>
<dbReference type="PIRSF" id="PIRSF038959">
    <property type="entry name" value="SdpI"/>
    <property type="match status" value="1"/>
</dbReference>
<evidence type="ECO:0000259" key="2">
    <source>
        <dbReference type="Pfam" id="PF07853"/>
    </source>
</evidence>
<dbReference type="Proteomes" id="UP000238701">
    <property type="component" value="Unassembled WGS sequence"/>
</dbReference>
<evidence type="ECO:0000256" key="1">
    <source>
        <dbReference type="SAM" id="Phobius"/>
    </source>
</evidence>
<feature type="transmembrane region" description="Helical" evidence="1">
    <location>
        <begin position="162"/>
        <end position="180"/>
    </location>
</feature>
<feature type="transmembrane region" description="Helical" evidence="1">
    <location>
        <begin position="186"/>
        <end position="206"/>
    </location>
</feature>
<dbReference type="InterPro" id="IPR025962">
    <property type="entry name" value="SdpI/YhfL"/>
</dbReference>
<dbReference type="PANTHER" id="PTHR37810:SF5">
    <property type="entry name" value="IMMUNITY PROTEIN SDPI"/>
    <property type="match status" value="1"/>
</dbReference>
<dbReference type="EMBL" id="OMOD01000119">
    <property type="protein sequence ID" value="SPF39327.1"/>
    <property type="molecule type" value="Genomic_DNA"/>
</dbReference>
<name>A0A2U3KIG3_9BACT</name>
<feature type="transmembrane region" description="Helical" evidence="1">
    <location>
        <begin position="118"/>
        <end position="136"/>
    </location>
</feature>
<feature type="transmembrane region" description="Helical" evidence="1">
    <location>
        <begin position="7"/>
        <end position="27"/>
    </location>
</feature>
<dbReference type="GO" id="GO:0009636">
    <property type="term" value="P:response to toxic substance"/>
    <property type="evidence" value="ECO:0007669"/>
    <property type="project" value="TreeGrafter"/>
</dbReference>
<evidence type="ECO:0000313" key="3">
    <source>
        <dbReference type="EMBL" id="SPF39327.1"/>
    </source>
</evidence>
<dbReference type="PANTHER" id="PTHR37810">
    <property type="entry name" value="IMMUNITY PROTEIN SDPI"/>
    <property type="match status" value="1"/>
</dbReference>